<dbReference type="GO" id="GO:0005634">
    <property type="term" value="C:nucleus"/>
    <property type="evidence" value="ECO:0007669"/>
    <property type="project" value="UniProtKB-SubCell"/>
</dbReference>
<reference evidence="14" key="1">
    <citation type="journal article" date="2006" name="PLoS Biol.">
        <title>Macronuclear genome sequence of the ciliate Tetrahymena thermophila, a model eukaryote.</title>
        <authorList>
            <person name="Eisen J.A."/>
            <person name="Coyne R.S."/>
            <person name="Wu M."/>
            <person name="Wu D."/>
            <person name="Thiagarajan M."/>
            <person name="Wortman J.R."/>
            <person name="Badger J.H."/>
            <person name="Ren Q."/>
            <person name="Amedeo P."/>
            <person name="Jones K.M."/>
            <person name="Tallon L.J."/>
            <person name="Delcher A.L."/>
            <person name="Salzberg S.L."/>
            <person name="Silva J.C."/>
            <person name="Haas B.J."/>
            <person name="Majoros W.H."/>
            <person name="Farzad M."/>
            <person name="Carlton J.M."/>
            <person name="Smith R.K. Jr."/>
            <person name="Garg J."/>
            <person name="Pearlman R.E."/>
            <person name="Karrer K.M."/>
            <person name="Sun L."/>
            <person name="Manning G."/>
            <person name="Elde N.C."/>
            <person name="Turkewitz A.P."/>
            <person name="Asai D.J."/>
            <person name="Wilkes D.E."/>
            <person name="Wang Y."/>
            <person name="Cai H."/>
            <person name="Collins K."/>
            <person name="Stewart B.A."/>
            <person name="Lee S.R."/>
            <person name="Wilamowska K."/>
            <person name="Weinberg Z."/>
            <person name="Ruzzo W.L."/>
            <person name="Wloga D."/>
            <person name="Gaertig J."/>
            <person name="Frankel J."/>
            <person name="Tsao C.-C."/>
            <person name="Gorovsky M.A."/>
            <person name="Keeling P.J."/>
            <person name="Waller R.F."/>
            <person name="Patron N.J."/>
            <person name="Cherry J.M."/>
            <person name="Stover N.A."/>
            <person name="Krieger C.J."/>
            <person name="del Toro C."/>
            <person name="Ryder H.F."/>
            <person name="Williamson S.C."/>
            <person name="Barbeau R.A."/>
            <person name="Hamilton E.P."/>
            <person name="Orias E."/>
        </authorList>
    </citation>
    <scope>NUCLEOTIDE SEQUENCE [LARGE SCALE GENOMIC DNA]</scope>
    <source>
        <strain evidence="14">SB210</strain>
    </source>
</reference>
<dbReference type="InterPro" id="IPR009057">
    <property type="entry name" value="Homeodomain-like_sf"/>
</dbReference>
<protein>
    <submittedName>
        <fullName evidence="13">SNF2 family amine-terminal protein</fullName>
    </submittedName>
</protein>
<keyword evidence="7" id="KW-0238">DNA-binding</keyword>
<dbReference type="GO" id="GO:0031491">
    <property type="term" value="F:nucleosome binding"/>
    <property type="evidence" value="ECO:0007669"/>
    <property type="project" value="InterPro"/>
</dbReference>
<keyword evidence="4" id="KW-0347">Helicase</keyword>
<evidence type="ECO:0000259" key="12">
    <source>
        <dbReference type="PROSITE" id="PS51293"/>
    </source>
</evidence>
<dbReference type="SMART" id="SM00490">
    <property type="entry name" value="HELICc"/>
    <property type="match status" value="1"/>
</dbReference>
<evidence type="ECO:0000256" key="9">
    <source>
        <dbReference type="SAM" id="MobiDB-lite"/>
    </source>
</evidence>
<dbReference type="AlphaFoldDB" id="Q23RG4"/>
<keyword evidence="14" id="KW-1185">Reference proteome</keyword>
<dbReference type="SUPFAM" id="SSF101224">
    <property type="entry name" value="HAND domain of the nucleosome remodeling ATPase ISWI"/>
    <property type="match status" value="1"/>
</dbReference>
<dbReference type="InterPro" id="IPR000330">
    <property type="entry name" value="SNF2_N"/>
</dbReference>
<dbReference type="InterPro" id="IPR036306">
    <property type="entry name" value="ISWI_HAND-dom_sf"/>
</dbReference>
<evidence type="ECO:0000256" key="4">
    <source>
        <dbReference type="ARBA" id="ARBA00022806"/>
    </source>
</evidence>
<feature type="region of interest" description="Disordered" evidence="9">
    <location>
        <begin position="307"/>
        <end position="333"/>
    </location>
</feature>
<evidence type="ECO:0000256" key="2">
    <source>
        <dbReference type="ARBA" id="ARBA00022741"/>
    </source>
</evidence>
<keyword evidence="5" id="KW-0067">ATP-binding</keyword>
<dbReference type="CDD" id="cd18793">
    <property type="entry name" value="SF2_C_SNF"/>
    <property type="match status" value="1"/>
</dbReference>
<dbReference type="InterPro" id="IPR014001">
    <property type="entry name" value="Helicase_ATP-bd"/>
</dbReference>
<proteinExistence type="predicted"/>
<evidence type="ECO:0000259" key="11">
    <source>
        <dbReference type="PROSITE" id="PS51194"/>
    </source>
</evidence>
<dbReference type="RefSeq" id="XP_001019329.3">
    <property type="nucleotide sequence ID" value="XM_001019329.3"/>
</dbReference>
<dbReference type="InParanoid" id="Q23RG4"/>
<dbReference type="PROSITE" id="PS51293">
    <property type="entry name" value="SANT"/>
    <property type="match status" value="1"/>
</dbReference>
<feature type="region of interest" description="Disordered" evidence="9">
    <location>
        <begin position="981"/>
        <end position="1042"/>
    </location>
</feature>
<dbReference type="eggNOG" id="KOG0385">
    <property type="taxonomic scope" value="Eukaryota"/>
</dbReference>
<dbReference type="GO" id="GO:0006338">
    <property type="term" value="P:chromatin remodeling"/>
    <property type="evidence" value="ECO:0007669"/>
    <property type="project" value="InterPro"/>
</dbReference>
<dbReference type="SUPFAM" id="SSF52540">
    <property type="entry name" value="P-loop containing nucleoside triphosphate hydrolases"/>
    <property type="match status" value="2"/>
</dbReference>
<gene>
    <name evidence="13" type="ORF">TTHERM_00388250</name>
</gene>
<comment type="subcellular location">
    <subcellularLocation>
        <location evidence="1">Nucleus</location>
    </subcellularLocation>
</comment>
<feature type="region of interest" description="Disordered" evidence="9">
    <location>
        <begin position="1057"/>
        <end position="1095"/>
    </location>
</feature>
<dbReference type="InterPro" id="IPR001650">
    <property type="entry name" value="Helicase_C-like"/>
</dbReference>
<feature type="region of interest" description="Disordered" evidence="9">
    <location>
        <begin position="1"/>
        <end position="25"/>
    </location>
</feature>
<dbReference type="InterPro" id="IPR017884">
    <property type="entry name" value="SANT_dom"/>
</dbReference>
<dbReference type="FunCoup" id="Q23RG4">
    <property type="interactions" value="143"/>
</dbReference>
<dbReference type="SUPFAM" id="SSF46689">
    <property type="entry name" value="Homeodomain-like"/>
    <property type="match status" value="2"/>
</dbReference>
<feature type="compositionally biased region" description="Basic residues" evidence="9">
    <location>
        <begin position="64"/>
        <end position="73"/>
    </location>
</feature>
<evidence type="ECO:0000313" key="13">
    <source>
        <dbReference type="EMBL" id="EAR99084.3"/>
    </source>
</evidence>
<feature type="compositionally biased region" description="Basic and acidic residues" evidence="9">
    <location>
        <begin position="310"/>
        <end position="320"/>
    </location>
</feature>
<feature type="domain" description="SANT" evidence="12">
    <location>
        <begin position="791"/>
        <end position="842"/>
    </location>
</feature>
<dbReference type="InterPro" id="IPR038718">
    <property type="entry name" value="SNF2-like_sf"/>
</dbReference>
<dbReference type="GeneID" id="7838810"/>
<evidence type="ECO:0000256" key="1">
    <source>
        <dbReference type="ARBA" id="ARBA00004123"/>
    </source>
</evidence>
<dbReference type="STRING" id="312017.Q23RG4"/>
<evidence type="ECO:0000259" key="10">
    <source>
        <dbReference type="PROSITE" id="PS51192"/>
    </source>
</evidence>
<feature type="region of interest" description="Disordered" evidence="9">
    <location>
        <begin position="50"/>
        <end position="93"/>
    </location>
</feature>
<evidence type="ECO:0000256" key="8">
    <source>
        <dbReference type="ARBA" id="ARBA00023242"/>
    </source>
</evidence>
<dbReference type="GO" id="GO:0003677">
    <property type="term" value="F:DNA binding"/>
    <property type="evidence" value="ECO:0007669"/>
    <property type="project" value="UniProtKB-KW"/>
</dbReference>
<dbReference type="Pfam" id="PF00271">
    <property type="entry name" value="Helicase_C"/>
    <property type="match status" value="1"/>
</dbReference>
<feature type="domain" description="Helicase C-terminal" evidence="11">
    <location>
        <begin position="451"/>
        <end position="605"/>
    </location>
</feature>
<dbReference type="FunFam" id="3.40.50.10810:FF:000005">
    <property type="entry name" value="Photoperiod-independent early flowering 1"/>
    <property type="match status" value="1"/>
</dbReference>
<feature type="compositionally biased region" description="Acidic residues" evidence="9">
    <location>
        <begin position="321"/>
        <end position="333"/>
    </location>
</feature>
<dbReference type="Gene3D" id="3.40.50.300">
    <property type="entry name" value="P-loop containing nucleotide triphosphate hydrolases"/>
    <property type="match status" value="1"/>
</dbReference>
<dbReference type="Gene3D" id="3.40.50.10810">
    <property type="entry name" value="Tandem AAA-ATPase domain"/>
    <property type="match status" value="1"/>
</dbReference>
<name>Q23RG4_TETTS</name>
<accession>Q23RG4</accession>
<sequence>MTTKSRKSKTEMEEMNTPDQDEFEQKKKKIEEILQKALDYTQKLILHRKEASKQAIQQTDDFKSKKKESKRKHDREQQQQINKEERIMQRKSTGSENDYTYLTVQPSNIQFGVLKNYQMNGLNWLIQLYELKMNGILADDMGLGKTIQTISMIAFLKQFKHINGKHLIIGPLATLNNWLNEFTKWLPCCKATILYAREEERNKTLQEYVKSDKFEVIITSYEGIKKSASDLQKIQWEYMIVDEAHKLKNDQSQLSLLLRKFKTKNRLLLTGTPLQNDIHELISLLNFVMPQIFTDCDTFDEFLTSKKKKQSESESDRQQENNEEPNEEYNQEDNLSEIDKQKMELVKQLHQIITPFMLRRTKEDSLKDLPPKKEIHLYVGLSDLQLKMYRNILLNKTIDSVYIGDQKRNYNNTLMQLRKVCIHPYLFDGVEDRSLPEYGDHLVYNSGKMVVLDKLLKKLYQEKEKAHQVLIFTQFTTCLDILEDYLIGKAWNYCRIDGSTEVNEREQMMNEFQRDDSDKFVFLLSTRAGGLGINLTKANFVVIFDSDFNPQIDLQAMDRAYRIGQTREVKVIRLITQFTVEEKIIERQGIKLKLDQLIIQSGRSYSTNFNLDQHNIKNITQFGADEIFKAKGSTISDDDIDMILAKGEKKTDEQNKEIQKLVEEKMKGLFDLEVKSIKCKELFGEDPRLQDEIAIKQAALQSELEEKKKIYEDQIKKNKLIKVKIIQLPEYQLFESKSRLEQLLQKEEEYLARGGIMYKVGLYSEEFIQNMAKNNGLTDDELKEKEQLMQQGFPYWDANDYKEFLKASYLYGRGDFEKIAAFMNKPLDEVRDYHRAFWQRGEKCISNFNYIQKKVETTDKNIQMAKEFTDFVKMKIDDSEYIQENITFDSKIYKKYSSQKHSLDKDQLIIYSFYKYGYGEWEKILYDIQNNVYFSLDENFRMMRESDIKARARSLFNILKAENDNQLLGVRQRQIQLKKMQEENKQNKKGGKKAQKQDSESSNNSILSRNSADKDGFNKVKPTNKEAKKDQKRQKLVSEKPQQIIEDDIENIEKNVIKKENKNKNKKNAVEKQNVNQKDQENQQKQKILQDNQNENKLENYFSKIDKIVKK</sequence>
<keyword evidence="2" id="KW-0547">Nucleotide-binding</keyword>
<dbReference type="GO" id="GO:0005524">
    <property type="term" value="F:ATP binding"/>
    <property type="evidence" value="ECO:0007669"/>
    <property type="project" value="UniProtKB-KW"/>
</dbReference>
<evidence type="ECO:0000256" key="7">
    <source>
        <dbReference type="ARBA" id="ARBA00023125"/>
    </source>
</evidence>
<dbReference type="GO" id="GO:0016787">
    <property type="term" value="F:hydrolase activity"/>
    <property type="evidence" value="ECO:0007669"/>
    <property type="project" value="UniProtKB-KW"/>
</dbReference>
<dbReference type="GO" id="GO:0004386">
    <property type="term" value="F:helicase activity"/>
    <property type="evidence" value="ECO:0007669"/>
    <property type="project" value="UniProtKB-KW"/>
</dbReference>
<dbReference type="PANTHER" id="PTHR10799">
    <property type="entry name" value="SNF2/RAD54 HELICASE FAMILY"/>
    <property type="match status" value="1"/>
</dbReference>
<dbReference type="OrthoDB" id="5857104at2759"/>
<feature type="compositionally biased region" description="Basic and acidic residues" evidence="9">
    <location>
        <begin position="74"/>
        <end position="88"/>
    </location>
</feature>
<feature type="compositionally biased region" description="Basic and acidic residues" evidence="9">
    <location>
        <begin position="1011"/>
        <end position="1029"/>
    </location>
</feature>
<evidence type="ECO:0000256" key="6">
    <source>
        <dbReference type="ARBA" id="ARBA00022853"/>
    </source>
</evidence>
<feature type="domain" description="Helicase ATP-binding" evidence="10">
    <location>
        <begin position="126"/>
        <end position="291"/>
    </location>
</feature>
<dbReference type="InterPro" id="IPR027417">
    <property type="entry name" value="P-loop_NTPase"/>
</dbReference>
<dbReference type="EMBL" id="GG662644">
    <property type="protein sequence ID" value="EAR99084.3"/>
    <property type="molecule type" value="Genomic_DNA"/>
</dbReference>
<dbReference type="Gene3D" id="1.10.10.60">
    <property type="entry name" value="Homeodomain-like"/>
    <property type="match status" value="2"/>
</dbReference>
<keyword evidence="3" id="KW-0378">Hydrolase</keyword>
<feature type="compositionally biased region" description="Polar residues" evidence="9">
    <location>
        <begin position="1000"/>
        <end position="1010"/>
    </location>
</feature>
<dbReference type="KEGG" id="tet:TTHERM_00388250"/>
<organism evidence="13 14">
    <name type="scientific">Tetrahymena thermophila (strain SB210)</name>
    <dbReference type="NCBI Taxonomy" id="312017"/>
    <lineage>
        <taxon>Eukaryota</taxon>
        <taxon>Sar</taxon>
        <taxon>Alveolata</taxon>
        <taxon>Ciliophora</taxon>
        <taxon>Intramacronucleata</taxon>
        <taxon>Oligohymenophorea</taxon>
        <taxon>Hymenostomatida</taxon>
        <taxon>Tetrahymenina</taxon>
        <taxon>Tetrahymenidae</taxon>
        <taxon>Tetrahymena</taxon>
    </lineage>
</organism>
<keyword evidence="8" id="KW-0539">Nucleus</keyword>
<dbReference type="Proteomes" id="UP000009168">
    <property type="component" value="Unassembled WGS sequence"/>
</dbReference>
<dbReference type="HOGENOM" id="CLU_000315_0_0_1"/>
<dbReference type="InterPro" id="IPR049730">
    <property type="entry name" value="SNF2/RAD54-like_C"/>
</dbReference>
<dbReference type="Pfam" id="PF00176">
    <property type="entry name" value="SNF2-rel_dom"/>
    <property type="match status" value="1"/>
</dbReference>
<evidence type="ECO:0000313" key="14">
    <source>
        <dbReference type="Proteomes" id="UP000009168"/>
    </source>
</evidence>
<evidence type="ECO:0000256" key="5">
    <source>
        <dbReference type="ARBA" id="ARBA00022840"/>
    </source>
</evidence>
<dbReference type="PROSITE" id="PS51192">
    <property type="entry name" value="HELICASE_ATP_BIND_1"/>
    <property type="match status" value="1"/>
</dbReference>
<evidence type="ECO:0000256" key="3">
    <source>
        <dbReference type="ARBA" id="ARBA00022801"/>
    </source>
</evidence>
<feature type="compositionally biased region" description="Acidic residues" evidence="9">
    <location>
        <begin position="13"/>
        <end position="22"/>
    </location>
</feature>
<dbReference type="PROSITE" id="PS51194">
    <property type="entry name" value="HELICASE_CTER"/>
    <property type="match status" value="1"/>
</dbReference>
<dbReference type="SMART" id="SM00487">
    <property type="entry name" value="DEXDc"/>
    <property type="match status" value="1"/>
</dbReference>
<keyword evidence="6" id="KW-0156">Chromatin regulator</keyword>